<name>A0A485LRL6_9STRA</name>
<feature type="compositionally biased region" description="Acidic residues" evidence="1">
    <location>
        <begin position="131"/>
        <end position="142"/>
    </location>
</feature>
<protein>
    <submittedName>
        <fullName evidence="3">Aste57867_24211 protein</fullName>
    </submittedName>
</protein>
<evidence type="ECO:0000313" key="4">
    <source>
        <dbReference type="Proteomes" id="UP000332933"/>
    </source>
</evidence>
<evidence type="ECO:0000313" key="2">
    <source>
        <dbReference type="EMBL" id="KAF0683764.1"/>
    </source>
</evidence>
<evidence type="ECO:0000256" key="1">
    <source>
        <dbReference type="SAM" id="MobiDB-lite"/>
    </source>
</evidence>
<sequence>MNKDHTRRNDPPPASSPIATPTATLHAMESQGLDSTPVLPSMSSDLGPVRQTSDSRPIPRHDESKTRFTAASAPAELVQRLPDSDSDVAVSNDSHVQVHLKRALGFRVRHHRNSPEQRELDKLVRPASDADAADELSLDNGA</sequence>
<accession>A0A485LRL6</accession>
<keyword evidence="4" id="KW-1185">Reference proteome</keyword>
<reference evidence="2" key="2">
    <citation type="submission" date="2019-06" db="EMBL/GenBank/DDBJ databases">
        <title>Genomics analysis of Aphanomyces spp. identifies a new class of oomycete effector associated with host adaptation.</title>
        <authorList>
            <person name="Gaulin E."/>
        </authorList>
    </citation>
    <scope>NUCLEOTIDE SEQUENCE</scope>
    <source>
        <strain evidence="2">CBS 578.67</strain>
    </source>
</reference>
<feature type="region of interest" description="Disordered" evidence="1">
    <location>
        <begin position="109"/>
        <end position="142"/>
    </location>
</feature>
<dbReference type="EMBL" id="VJMH01007371">
    <property type="protein sequence ID" value="KAF0683764.1"/>
    <property type="molecule type" value="Genomic_DNA"/>
</dbReference>
<organism evidence="3 4">
    <name type="scientific">Aphanomyces stellatus</name>
    <dbReference type="NCBI Taxonomy" id="120398"/>
    <lineage>
        <taxon>Eukaryota</taxon>
        <taxon>Sar</taxon>
        <taxon>Stramenopiles</taxon>
        <taxon>Oomycota</taxon>
        <taxon>Saprolegniomycetes</taxon>
        <taxon>Saprolegniales</taxon>
        <taxon>Verrucalvaceae</taxon>
        <taxon>Aphanomyces</taxon>
    </lineage>
</organism>
<proteinExistence type="predicted"/>
<reference evidence="3 4" key="1">
    <citation type="submission" date="2019-03" db="EMBL/GenBank/DDBJ databases">
        <authorList>
            <person name="Gaulin E."/>
            <person name="Dumas B."/>
        </authorList>
    </citation>
    <scope>NUCLEOTIDE SEQUENCE [LARGE SCALE GENOMIC DNA]</scope>
    <source>
        <strain evidence="3">CBS 568.67</strain>
    </source>
</reference>
<dbReference type="Proteomes" id="UP000332933">
    <property type="component" value="Unassembled WGS sequence"/>
</dbReference>
<gene>
    <name evidence="3" type="primary">Aste57867_24211</name>
    <name evidence="2" type="ORF">As57867_024136</name>
    <name evidence="3" type="ORF">ASTE57867_24211</name>
</gene>
<dbReference type="AlphaFoldDB" id="A0A485LRL6"/>
<dbReference type="EMBL" id="CAADRA010007397">
    <property type="protein sequence ID" value="VFU00853.1"/>
    <property type="molecule type" value="Genomic_DNA"/>
</dbReference>
<feature type="compositionally biased region" description="Basic and acidic residues" evidence="1">
    <location>
        <begin position="1"/>
        <end position="10"/>
    </location>
</feature>
<feature type="region of interest" description="Disordered" evidence="1">
    <location>
        <begin position="1"/>
        <end position="75"/>
    </location>
</feature>
<feature type="compositionally biased region" description="Basic and acidic residues" evidence="1">
    <location>
        <begin position="57"/>
        <end position="66"/>
    </location>
</feature>
<feature type="compositionally biased region" description="Basic and acidic residues" evidence="1">
    <location>
        <begin position="113"/>
        <end position="124"/>
    </location>
</feature>
<evidence type="ECO:0000313" key="3">
    <source>
        <dbReference type="EMBL" id="VFU00853.1"/>
    </source>
</evidence>